<reference evidence="1 2" key="1">
    <citation type="submission" date="2013-11" db="EMBL/GenBank/DDBJ databases">
        <title>Genome sequencing of Stegodyphus mimosarum.</title>
        <authorList>
            <person name="Bechsgaard J."/>
        </authorList>
    </citation>
    <scope>NUCLEOTIDE SEQUENCE [LARGE SCALE GENOMIC DNA]</scope>
</reference>
<dbReference type="Proteomes" id="UP000054359">
    <property type="component" value="Unassembled WGS sequence"/>
</dbReference>
<accession>A0A087T2U7</accession>
<evidence type="ECO:0000313" key="1">
    <source>
        <dbReference type="EMBL" id="KFM59436.1"/>
    </source>
</evidence>
<dbReference type="EMBL" id="KK113138">
    <property type="protein sequence ID" value="KFM59436.1"/>
    <property type="molecule type" value="Genomic_DNA"/>
</dbReference>
<evidence type="ECO:0000313" key="2">
    <source>
        <dbReference type="Proteomes" id="UP000054359"/>
    </source>
</evidence>
<feature type="non-terminal residue" evidence="1">
    <location>
        <position position="75"/>
    </location>
</feature>
<name>A0A087T2U7_STEMI</name>
<sequence length="75" mass="8755">MGPREQYKQAAMDVLPVWACSLIFLSSESLKLAEFQYTVSVFQTESHRPADVPVCLQHRPCLLYHQDFQQENELR</sequence>
<gene>
    <name evidence="1" type="ORF">X975_03398</name>
</gene>
<protein>
    <submittedName>
        <fullName evidence="1">Uncharacterized protein</fullName>
    </submittedName>
</protein>
<proteinExistence type="predicted"/>
<keyword evidence="2" id="KW-1185">Reference proteome</keyword>
<organism evidence="1 2">
    <name type="scientific">Stegodyphus mimosarum</name>
    <name type="common">African social velvet spider</name>
    <dbReference type="NCBI Taxonomy" id="407821"/>
    <lineage>
        <taxon>Eukaryota</taxon>
        <taxon>Metazoa</taxon>
        <taxon>Ecdysozoa</taxon>
        <taxon>Arthropoda</taxon>
        <taxon>Chelicerata</taxon>
        <taxon>Arachnida</taxon>
        <taxon>Araneae</taxon>
        <taxon>Araneomorphae</taxon>
        <taxon>Entelegynae</taxon>
        <taxon>Eresoidea</taxon>
        <taxon>Eresidae</taxon>
        <taxon>Stegodyphus</taxon>
    </lineage>
</organism>
<dbReference type="AlphaFoldDB" id="A0A087T2U7"/>